<dbReference type="KEGG" id="mbe:MBM_03774"/>
<keyword evidence="3" id="KW-1185">Reference proteome</keyword>
<reference evidence="2 3" key="1">
    <citation type="journal article" date="2012" name="BMC Genomics">
        <title>Sequencing the genome of Marssonina brunnea reveals fungus-poplar co-evolution.</title>
        <authorList>
            <person name="Zhu S."/>
            <person name="Cao Y.-Z."/>
            <person name="Jiang C."/>
            <person name="Tan B.-Y."/>
            <person name="Wang Z."/>
            <person name="Feng S."/>
            <person name="Zhang L."/>
            <person name="Su X.-H."/>
            <person name="Brejova B."/>
            <person name="Vinar T."/>
            <person name="Xu M."/>
            <person name="Wang M.-X."/>
            <person name="Zhang S.-G."/>
            <person name="Huang M.-R."/>
            <person name="Wu R."/>
            <person name="Zhou Y."/>
        </authorList>
    </citation>
    <scope>NUCLEOTIDE SEQUENCE [LARGE SCALE GENOMIC DNA]</scope>
    <source>
        <strain evidence="2 3">MB_m1</strain>
    </source>
</reference>
<evidence type="ECO:0000256" key="1">
    <source>
        <dbReference type="SAM" id="SignalP"/>
    </source>
</evidence>
<proteinExistence type="predicted"/>
<organism evidence="2 3">
    <name type="scientific">Marssonina brunnea f. sp. multigermtubi (strain MB_m1)</name>
    <name type="common">Marssonina leaf spot fungus</name>
    <dbReference type="NCBI Taxonomy" id="1072389"/>
    <lineage>
        <taxon>Eukaryota</taxon>
        <taxon>Fungi</taxon>
        <taxon>Dikarya</taxon>
        <taxon>Ascomycota</taxon>
        <taxon>Pezizomycotina</taxon>
        <taxon>Leotiomycetes</taxon>
        <taxon>Helotiales</taxon>
        <taxon>Drepanopezizaceae</taxon>
        <taxon>Drepanopeziza</taxon>
    </lineage>
</organism>
<name>K1WZD3_MARBU</name>
<dbReference type="RefSeq" id="XP_007291663.1">
    <property type="nucleotide sequence ID" value="XM_007291601.1"/>
</dbReference>
<gene>
    <name evidence="2" type="ORF">MBM_03774</name>
</gene>
<accession>K1WZD3</accession>
<evidence type="ECO:0000313" key="2">
    <source>
        <dbReference type="EMBL" id="EKD18002.1"/>
    </source>
</evidence>
<keyword evidence="1" id="KW-0732">Signal</keyword>
<feature type="chain" id="PRO_5003852823" evidence="1">
    <location>
        <begin position="24"/>
        <end position="192"/>
    </location>
</feature>
<evidence type="ECO:0000313" key="3">
    <source>
        <dbReference type="Proteomes" id="UP000006753"/>
    </source>
</evidence>
<protein>
    <submittedName>
        <fullName evidence="2">Uncharacterized protein</fullName>
    </submittedName>
</protein>
<sequence length="192" mass="22229">MFSSQSVCSTLLALGFFFSRAQGKEIIGYGTASQSEAETINREEKPSDANGQLGWGLYLTDVPPRRSLYKNPWHCVVKANVDKIKDLSKVWIPESYDQITFTGRRPTQLWYEDEEIIIEYVETKVPDPKKALRFTHNPEDSSKLRMVIPTDLMHDDDLGLWARCWETKNELMDYSRGESLDWTDWQIVGFPK</sequence>
<dbReference type="OrthoDB" id="4540223at2759"/>
<dbReference type="Proteomes" id="UP000006753">
    <property type="component" value="Unassembled WGS sequence"/>
</dbReference>
<dbReference type="Pfam" id="PF19287">
    <property type="entry name" value="DUF5910"/>
    <property type="match status" value="1"/>
</dbReference>
<dbReference type="HOGENOM" id="CLU_091777_0_0_1"/>
<dbReference type="EMBL" id="JH921434">
    <property type="protein sequence ID" value="EKD18002.1"/>
    <property type="molecule type" value="Genomic_DNA"/>
</dbReference>
<dbReference type="AlphaFoldDB" id="K1WZD3"/>
<dbReference type="InParanoid" id="K1WZD3"/>
<feature type="signal peptide" evidence="1">
    <location>
        <begin position="1"/>
        <end position="23"/>
    </location>
</feature>
<dbReference type="InterPro" id="IPR045564">
    <property type="entry name" value="DUF5910"/>
</dbReference>
<dbReference type="GeneID" id="18759709"/>
<dbReference type="eggNOG" id="ENOG502SUI0">
    <property type="taxonomic scope" value="Eukaryota"/>
</dbReference>